<evidence type="ECO:0000313" key="1">
    <source>
        <dbReference type="EMBL" id="KAF7835794.1"/>
    </source>
</evidence>
<organism evidence="1 2">
    <name type="scientific">Senna tora</name>
    <dbReference type="NCBI Taxonomy" id="362788"/>
    <lineage>
        <taxon>Eukaryota</taxon>
        <taxon>Viridiplantae</taxon>
        <taxon>Streptophyta</taxon>
        <taxon>Embryophyta</taxon>
        <taxon>Tracheophyta</taxon>
        <taxon>Spermatophyta</taxon>
        <taxon>Magnoliopsida</taxon>
        <taxon>eudicotyledons</taxon>
        <taxon>Gunneridae</taxon>
        <taxon>Pentapetalae</taxon>
        <taxon>rosids</taxon>
        <taxon>fabids</taxon>
        <taxon>Fabales</taxon>
        <taxon>Fabaceae</taxon>
        <taxon>Caesalpinioideae</taxon>
        <taxon>Cassia clade</taxon>
        <taxon>Senna</taxon>
    </lineage>
</organism>
<dbReference type="AlphaFoldDB" id="A0A834X0C2"/>
<protein>
    <submittedName>
        <fullName evidence="1">Uncharacterized protein</fullName>
    </submittedName>
</protein>
<evidence type="ECO:0000313" key="2">
    <source>
        <dbReference type="Proteomes" id="UP000634136"/>
    </source>
</evidence>
<keyword evidence="2" id="KW-1185">Reference proteome</keyword>
<dbReference type="Proteomes" id="UP000634136">
    <property type="component" value="Unassembled WGS sequence"/>
</dbReference>
<reference evidence="1" key="1">
    <citation type="submission" date="2020-09" db="EMBL/GenBank/DDBJ databases">
        <title>Genome-Enabled Discovery of Anthraquinone Biosynthesis in Senna tora.</title>
        <authorList>
            <person name="Kang S.-H."/>
            <person name="Pandey R.P."/>
            <person name="Lee C.-M."/>
            <person name="Sim J.-S."/>
            <person name="Jeong J.-T."/>
            <person name="Choi B.-S."/>
            <person name="Jung M."/>
            <person name="Ginzburg D."/>
            <person name="Zhao K."/>
            <person name="Won S.Y."/>
            <person name="Oh T.-J."/>
            <person name="Yu Y."/>
            <person name="Kim N.-H."/>
            <person name="Lee O.R."/>
            <person name="Lee T.-H."/>
            <person name="Bashyal P."/>
            <person name="Kim T.-S."/>
            <person name="Lee W.-H."/>
            <person name="Kawkins C."/>
            <person name="Kim C.-K."/>
            <person name="Kim J.S."/>
            <person name="Ahn B.O."/>
            <person name="Rhee S.Y."/>
            <person name="Sohng J.K."/>
        </authorList>
    </citation>
    <scope>NUCLEOTIDE SEQUENCE</scope>
    <source>
        <tissue evidence="1">Leaf</tissue>
    </source>
</reference>
<dbReference type="EMBL" id="JAAIUW010000004">
    <property type="protein sequence ID" value="KAF7835794.1"/>
    <property type="molecule type" value="Genomic_DNA"/>
</dbReference>
<accession>A0A834X0C2</accession>
<name>A0A834X0C2_9FABA</name>
<comment type="caution">
    <text evidence="1">The sequence shown here is derived from an EMBL/GenBank/DDBJ whole genome shotgun (WGS) entry which is preliminary data.</text>
</comment>
<sequence length="38" mass="4320">MASARPCSNEINDLVADYLTASGTWDWNRFEYLLPDAI</sequence>
<proteinExistence type="predicted"/>
<gene>
    <name evidence="1" type="ORF">G2W53_010653</name>
</gene>